<dbReference type="EMBL" id="KB097379">
    <property type="protein sequence ID" value="ESN97319.1"/>
    <property type="molecule type" value="Genomic_DNA"/>
</dbReference>
<dbReference type="RefSeq" id="XP_009024497.1">
    <property type="nucleotide sequence ID" value="XM_009026249.1"/>
</dbReference>
<accession>T1FCR2</accession>
<evidence type="ECO:0000256" key="1">
    <source>
        <dbReference type="SAM" id="MobiDB-lite"/>
    </source>
</evidence>
<evidence type="ECO:0000313" key="3">
    <source>
        <dbReference type="EnsemblMetazoa" id="HelroP178104"/>
    </source>
</evidence>
<dbReference type="Proteomes" id="UP000015101">
    <property type="component" value="Unassembled WGS sequence"/>
</dbReference>
<dbReference type="EnsemblMetazoa" id="HelroT178104">
    <property type="protein sequence ID" value="HelroP178104"/>
    <property type="gene ID" value="HelroG178104"/>
</dbReference>
<reference evidence="3" key="3">
    <citation type="submission" date="2015-06" db="UniProtKB">
        <authorList>
            <consortium name="EnsemblMetazoa"/>
        </authorList>
    </citation>
    <scope>IDENTIFICATION</scope>
</reference>
<keyword evidence="4" id="KW-1185">Reference proteome</keyword>
<feature type="region of interest" description="Disordered" evidence="1">
    <location>
        <begin position="293"/>
        <end position="335"/>
    </location>
</feature>
<dbReference type="KEGG" id="hro:HELRODRAFT_178104"/>
<proteinExistence type="predicted"/>
<sequence length="335" mass="37830">MQRALRLTELNQTKTLNSCCSVKSRFLCNGNSPTSRFSSSLNNCDINLSPKSFDSSSCYTDCGPQKFCIYCSPCSFVNSCDCCYPCVPLAPYCHYPPCSLCSPCGFCNPCSFPDPCNFYYPCCVPCYCPPCNHPCYPESCSPCGSGDFCESPSMDNSNNFKCDFTDQQTYSSNDFVICDFDKVVSALLGSSRCPENPNCCSSCLQNPNYCNSCPENPNYCSSNNSRCLPPRVLAPGEVFLNPTYDIVLKNGVPFRQYPMSSGTRCCDEEFCSNTREYFYRYPIDPRFFSNRLKRDELDEKKDRDLEKEKKKLDQEYGENEEKGTKNKKGKKGKKK</sequence>
<dbReference type="InParanoid" id="T1FCR2"/>
<protein>
    <submittedName>
        <fullName evidence="2 3">Uncharacterized protein</fullName>
    </submittedName>
</protein>
<gene>
    <name evidence="3" type="primary">20206611</name>
    <name evidence="2" type="ORF">HELRODRAFT_178104</name>
</gene>
<dbReference type="EMBL" id="AMQM01006300">
    <property type="status" value="NOT_ANNOTATED_CDS"/>
    <property type="molecule type" value="Genomic_DNA"/>
</dbReference>
<reference evidence="4" key="1">
    <citation type="submission" date="2012-12" db="EMBL/GenBank/DDBJ databases">
        <authorList>
            <person name="Hellsten U."/>
            <person name="Grimwood J."/>
            <person name="Chapman J.A."/>
            <person name="Shapiro H."/>
            <person name="Aerts A."/>
            <person name="Otillar R.P."/>
            <person name="Terry A.Y."/>
            <person name="Boore J.L."/>
            <person name="Simakov O."/>
            <person name="Marletaz F."/>
            <person name="Cho S.-J."/>
            <person name="Edsinger-Gonzales E."/>
            <person name="Havlak P."/>
            <person name="Kuo D.-H."/>
            <person name="Larsson T."/>
            <person name="Lv J."/>
            <person name="Arendt D."/>
            <person name="Savage R."/>
            <person name="Osoegawa K."/>
            <person name="de Jong P."/>
            <person name="Lindberg D.R."/>
            <person name="Seaver E.C."/>
            <person name="Weisblat D.A."/>
            <person name="Putnam N.H."/>
            <person name="Grigoriev I.V."/>
            <person name="Rokhsar D.S."/>
        </authorList>
    </citation>
    <scope>NUCLEOTIDE SEQUENCE</scope>
</reference>
<feature type="compositionally biased region" description="Basic and acidic residues" evidence="1">
    <location>
        <begin position="293"/>
        <end position="324"/>
    </location>
</feature>
<dbReference type="HOGENOM" id="CLU_829711_0_0_1"/>
<name>T1FCR2_HELRO</name>
<dbReference type="AlphaFoldDB" id="T1FCR2"/>
<feature type="compositionally biased region" description="Basic residues" evidence="1">
    <location>
        <begin position="325"/>
        <end position="335"/>
    </location>
</feature>
<reference evidence="2 4" key="2">
    <citation type="journal article" date="2013" name="Nature">
        <title>Insights into bilaterian evolution from three spiralian genomes.</title>
        <authorList>
            <person name="Simakov O."/>
            <person name="Marletaz F."/>
            <person name="Cho S.J."/>
            <person name="Edsinger-Gonzales E."/>
            <person name="Havlak P."/>
            <person name="Hellsten U."/>
            <person name="Kuo D.H."/>
            <person name="Larsson T."/>
            <person name="Lv J."/>
            <person name="Arendt D."/>
            <person name="Savage R."/>
            <person name="Osoegawa K."/>
            <person name="de Jong P."/>
            <person name="Grimwood J."/>
            <person name="Chapman J.A."/>
            <person name="Shapiro H."/>
            <person name="Aerts A."/>
            <person name="Otillar R.P."/>
            <person name="Terry A.Y."/>
            <person name="Boore J.L."/>
            <person name="Grigoriev I.V."/>
            <person name="Lindberg D.R."/>
            <person name="Seaver E.C."/>
            <person name="Weisblat D.A."/>
            <person name="Putnam N.H."/>
            <person name="Rokhsar D.S."/>
        </authorList>
    </citation>
    <scope>NUCLEOTIDE SEQUENCE</scope>
</reference>
<dbReference type="CTD" id="20206611"/>
<organism evidence="3 4">
    <name type="scientific">Helobdella robusta</name>
    <name type="common">Californian leech</name>
    <dbReference type="NCBI Taxonomy" id="6412"/>
    <lineage>
        <taxon>Eukaryota</taxon>
        <taxon>Metazoa</taxon>
        <taxon>Spiralia</taxon>
        <taxon>Lophotrochozoa</taxon>
        <taxon>Annelida</taxon>
        <taxon>Clitellata</taxon>
        <taxon>Hirudinea</taxon>
        <taxon>Rhynchobdellida</taxon>
        <taxon>Glossiphoniidae</taxon>
        <taxon>Helobdella</taxon>
    </lineage>
</organism>
<dbReference type="GeneID" id="20206611"/>
<evidence type="ECO:0000313" key="2">
    <source>
        <dbReference type="EMBL" id="ESN97319.1"/>
    </source>
</evidence>
<evidence type="ECO:0000313" key="4">
    <source>
        <dbReference type="Proteomes" id="UP000015101"/>
    </source>
</evidence>